<reference evidence="1" key="1">
    <citation type="journal article" date="2021" name="Proc. Natl. Acad. Sci. U.S.A.">
        <title>A Catalog of Tens of Thousands of Viruses from Human Metagenomes Reveals Hidden Associations with Chronic Diseases.</title>
        <authorList>
            <person name="Tisza M.J."/>
            <person name="Buck C.B."/>
        </authorList>
    </citation>
    <scope>NUCLEOTIDE SEQUENCE</scope>
    <source>
        <strain evidence="1">CtML55</strain>
    </source>
</reference>
<accession>A0A8S5RI23</accession>
<dbReference type="EMBL" id="BK059105">
    <property type="protein sequence ID" value="DAE31046.1"/>
    <property type="molecule type" value="Genomic_DNA"/>
</dbReference>
<organism evidence="1">
    <name type="scientific">virus sp. ctML55</name>
    <dbReference type="NCBI Taxonomy" id="2827627"/>
    <lineage>
        <taxon>Viruses</taxon>
    </lineage>
</organism>
<name>A0A8S5RI23_9VIRU</name>
<sequence length="163" mass="19456">MKYEKFDILKKAKYSIVPNNRELYVVYVECDANDGDYMRDTIEFDKESFEEDELLLLVLSYVSKYSGRFSEKGWNSAGYGHHVDENKDFPWLSEYLSENDILIFAGMCDIMCHSVSQIRIEYYDNDGRKNKVELPDVDNLFENKQEFVDYLNSLYRLYYDEIE</sequence>
<proteinExistence type="predicted"/>
<evidence type="ECO:0000313" key="1">
    <source>
        <dbReference type="EMBL" id="DAE31046.1"/>
    </source>
</evidence>
<protein>
    <submittedName>
        <fullName evidence="1">Uncharacterized protein</fullName>
    </submittedName>
</protein>